<reference evidence="1" key="2">
    <citation type="submission" date="2015-07" db="EMBL/GenBank/DDBJ databases">
        <title>Plasmids, circular viruses and viroids from rat gut.</title>
        <authorList>
            <person name="Jorgensen T.J."/>
            <person name="Hansen M.A."/>
            <person name="Xu Z."/>
            <person name="Tabak M.A."/>
            <person name="Sorensen S.J."/>
            <person name="Hansen L.H."/>
        </authorList>
    </citation>
    <scope>NUCLEOTIDE SEQUENCE</scope>
    <source>
        <strain evidence="1">RGFK1292</strain>
    </source>
</reference>
<protein>
    <submittedName>
        <fullName evidence="1">Uncharacterized protein</fullName>
    </submittedName>
</protein>
<sequence length="87" mass="10143">MTTDHEDVKACYTMGHVYANVLVMRCPHRESYHISARVWLDDYAGETHTLWQRDEECGPFDDLSYVTKRAGTLMEMATSYQQVHETL</sequence>
<evidence type="ECO:0000313" key="1">
    <source>
        <dbReference type="EMBL" id="CRY96825.1"/>
    </source>
</evidence>
<dbReference type="EMBL" id="LN853862">
    <property type="protein sequence ID" value="CRY96825.1"/>
    <property type="molecule type" value="Genomic_DNA"/>
</dbReference>
<dbReference type="AlphaFoldDB" id="A0A0H5Q5Y1"/>
<organism evidence="1">
    <name type="scientific">uncultured prokaryote</name>
    <dbReference type="NCBI Taxonomy" id="198431"/>
    <lineage>
        <taxon>unclassified sequences</taxon>
        <taxon>environmental samples</taxon>
    </lineage>
</organism>
<reference evidence="1" key="1">
    <citation type="submission" date="2015-06" db="EMBL/GenBank/DDBJ databases">
        <authorList>
            <person name="Joergensen T."/>
        </authorList>
    </citation>
    <scope>NUCLEOTIDE SEQUENCE</scope>
    <source>
        <strain evidence="1">RGFK1292</strain>
    </source>
</reference>
<accession>A0A0H5Q5Y1</accession>
<proteinExistence type="predicted"/>
<name>A0A0H5Q5Y1_9ZZZZ</name>